<dbReference type="InterPro" id="IPR026057">
    <property type="entry name" value="TBL_C"/>
</dbReference>
<accession>A0AAV1QYK7</accession>
<proteinExistence type="inferred from homology"/>
<comment type="similarity">
    <text evidence="1">Belongs to the PC-esterase family. TBL subfamily.</text>
</comment>
<evidence type="ECO:0000256" key="1">
    <source>
        <dbReference type="ARBA" id="ARBA00007727"/>
    </source>
</evidence>
<keyword evidence="4" id="KW-1185">Reference proteome</keyword>
<comment type="caution">
    <text evidence="3">The sequence shown here is derived from an EMBL/GenBank/DDBJ whole genome shotgun (WGS) entry which is preliminary data.</text>
</comment>
<dbReference type="PANTHER" id="PTHR32285:SF157">
    <property type="entry name" value="PROTEIN TRICHOME BIREFRINGENCE-LIKE 30"/>
    <property type="match status" value="1"/>
</dbReference>
<dbReference type="Proteomes" id="UP001314170">
    <property type="component" value="Unassembled WGS sequence"/>
</dbReference>
<dbReference type="AlphaFoldDB" id="A0AAV1QYK7"/>
<name>A0AAV1QYK7_9ROSI</name>
<sequence length="344" mass="39591">MIKGKFVKNRKAEETTLKEPAIKGTPKNVDNDHKVEAETDQDVNLVPNRKAAKMNGLPARKMGGRIPRIRIGDGNREIALCQKLLLEKLRGKRLMFAGDSIHLNQWEYNATIEFYWAPFLVESNSDPPMSRDGKRDPIIQAESISKSTGDNWKHTDYLIFNTYIWWMRYPTMKVLRGSFDDGPNNIYDEIDRHVAFERALRTWVKWVEENVDPNGTQIFFNSMAPQHVWGLDWNNPDGIMCEKETRPILNMSKPFVVSSDYQFFVTAVNVTQSMKVPVHFINITTLSEYRKEAHPSIYGARGGKLLSPEQKSNPAMYADCVHWCLPGVPDARNELLYTYITFLS</sequence>
<organism evidence="3 4">
    <name type="scientific">Dovyalis caffra</name>
    <dbReference type="NCBI Taxonomy" id="77055"/>
    <lineage>
        <taxon>Eukaryota</taxon>
        <taxon>Viridiplantae</taxon>
        <taxon>Streptophyta</taxon>
        <taxon>Embryophyta</taxon>
        <taxon>Tracheophyta</taxon>
        <taxon>Spermatophyta</taxon>
        <taxon>Magnoliopsida</taxon>
        <taxon>eudicotyledons</taxon>
        <taxon>Gunneridae</taxon>
        <taxon>Pentapetalae</taxon>
        <taxon>rosids</taxon>
        <taxon>fabids</taxon>
        <taxon>Malpighiales</taxon>
        <taxon>Salicaceae</taxon>
        <taxon>Flacourtieae</taxon>
        <taxon>Dovyalis</taxon>
    </lineage>
</organism>
<dbReference type="EMBL" id="CAWUPB010000850">
    <property type="protein sequence ID" value="CAK7325880.1"/>
    <property type="molecule type" value="Genomic_DNA"/>
</dbReference>
<dbReference type="PANTHER" id="PTHR32285">
    <property type="entry name" value="PROTEIN TRICHOME BIREFRINGENCE-LIKE 9-RELATED"/>
    <property type="match status" value="1"/>
</dbReference>
<evidence type="ECO:0000313" key="4">
    <source>
        <dbReference type="Proteomes" id="UP001314170"/>
    </source>
</evidence>
<protein>
    <recommendedName>
        <fullName evidence="2">Trichome birefringence-like C-terminal domain-containing protein</fullName>
    </recommendedName>
</protein>
<reference evidence="3 4" key="1">
    <citation type="submission" date="2024-01" db="EMBL/GenBank/DDBJ databases">
        <authorList>
            <person name="Waweru B."/>
        </authorList>
    </citation>
    <scope>NUCLEOTIDE SEQUENCE [LARGE SCALE GENOMIC DNA]</scope>
</reference>
<evidence type="ECO:0000259" key="2">
    <source>
        <dbReference type="Pfam" id="PF13839"/>
    </source>
</evidence>
<gene>
    <name evidence="3" type="ORF">DCAF_LOCUS3572</name>
</gene>
<dbReference type="GO" id="GO:0005794">
    <property type="term" value="C:Golgi apparatus"/>
    <property type="evidence" value="ECO:0007669"/>
    <property type="project" value="TreeGrafter"/>
</dbReference>
<dbReference type="InterPro" id="IPR029962">
    <property type="entry name" value="TBL"/>
</dbReference>
<dbReference type="Pfam" id="PF13839">
    <property type="entry name" value="PC-Esterase"/>
    <property type="match status" value="1"/>
</dbReference>
<feature type="domain" description="Trichome birefringence-like C-terminal" evidence="2">
    <location>
        <begin position="107"/>
        <end position="338"/>
    </location>
</feature>
<evidence type="ECO:0000313" key="3">
    <source>
        <dbReference type="EMBL" id="CAK7325880.1"/>
    </source>
</evidence>
<dbReference type="GO" id="GO:0016413">
    <property type="term" value="F:O-acetyltransferase activity"/>
    <property type="evidence" value="ECO:0007669"/>
    <property type="project" value="InterPro"/>
</dbReference>